<evidence type="ECO:0000256" key="1">
    <source>
        <dbReference type="SAM" id="Phobius"/>
    </source>
</evidence>
<organism evidence="2 3">
    <name type="scientific">Methanimicrococcus stummii</name>
    <dbReference type="NCBI Taxonomy" id="3028294"/>
    <lineage>
        <taxon>Archaea</taxon>
        <taxon>Methanobacteriati</taxon>
        <taxon>Methanobacteriota</taxon>
        <taxon>Stenosarchaea group</taxon>
        <taxon>Methanomicrobia</taxon>
        <taxon>Methanosarcinales</taxon>
        <taxon>Methanosarcinaceae</taxon>
        <taxon>Methanimicrococcus</taxon>
    </lineage>
</organism>
<keyword evidence="1" id="KW-1133">Transmembrane helix</keyword>
<reference evidence="2 3" key="1">
    <citation type="submission" date="2023-07" db="EMBL/GenBank/DDBJ databases">
        <title>Closed genome sequence of Methanimicrococcus sp. Es2.</title>
        <authorList>
            <person name="Protasov E."/>
            <person name="Platt K."/>
            <person name="Reeh H."/>
            <person name="Poehlein A."/>
            <person name="Daniel R."/>
            <person name="Brune A."/>
        </authorList>
    </citation>
    <scope>NUCLEOTIDE SEQUENCE [LARGE SCALE GENOMIC DNA]</scope>
    <source>
        <strain evidence="2 3">Es2</strain>
    </source>
</reference>
<protein>
    <submittedName>
        <fullName evidence="2">Uncharacterized protein</fullName>
    </submittedName>
</protein>
<dbReference type="RefSeq" id="WP_316559036.1">
    <property type="nucleotide sequence ID" value="NZ_CP131062.1"/>
</dbReference>
<evidence type="ECO:0000313" key="3">
    <source>
        <dbReference type="Proteomes" id="UP001302662"/>
    </source>
</evidence>
<name>A0AA96V958_9EURY</name>
<keyword evidence="3" id="KW-1185">Reference proteome</keyword>
<feature type="transmembrane region" description="Helical" evidence="1">
    <location>
        <begin position="64"/>
        <end position="82"/>
    </location>
</feature>
<dbReference type="AlphaFoldDB" id="A0AA96V958"/>
<dbReference type="EMBL" id="CP131062">
    <property type="protein sequence ID" value="WNY29037.1"/>
    <property type="molecule type" value="Genomic_DNA"/>
</dbReference>
<feature type="transmembrane region" description="Helical" evidence="1">
    <location>
        <begin position="34"/>
        <end position="52"/>
    </location>
</feature>
<dbReference type="GeneID" id="85197722"/>
<keyword evidence="1" id="KW-0812">Transmembrane</keyword>
<dbReference type="Proteomes" id="UP001302662">
    <property type="component" value="Chromosome"/>
</dbReference>
<keyword evidence="1" id="KW-0472">Membrane</keyword>
<sequence length="118" mass="13639">MKKDSKIRLLFLIPLLLILVQLFCSWHLDIYVPFSIPLVGIWGILLLLYVVLDPKKTRSPDYSRILSFVGLMISFCSLGVYFSYYLGVSFNDDILFLIFLIAGVYGIFLTWYKNGVWG</sequence>
<gene>
    <name evidence="2" type="ORF">MmiEs2_12510</name>
</gene>
<accession>A0AA96V958</accession>
<dbReference type="KEGG" id="mees:MmiEs2_12510"/>
<feature type="transmembrane region" description="Helical" evidence="1">
    <location>
        <begin position="94"/>
        <end position="112"/>
    </location>
</feature>
<proteinExistence type="predicted"/>
<evidence type="ECO:0000313" key="2">
    <source>
        <dbReference type="EMBL" id="WNY29037.1"/>
    </source>
</evidence>